<dbReference type="AlphaFoldDB" id="A0A7C4VFB1"/>
<evidence type="ECO:0000259" key="12">
    <source>
        <dbReference type="Pfam" id="PF14698"/>
    </source>
</evidence>
<name>A0A7C4VFB1_9DEIN</name>
<evidence type="ECO:0000256" key="1">
    <source>
        <dbReference type="ARBA" id="ARBA00000985"/>
    </source>
</evidence>
<comment type="similarity">
    <text evidence="4">In the N-terminal section; belongs to the lyase 1 family. Argininosuccinate lyase subfamily.</text>
</comment>
<proteinExistence type="inferred from homology"/>
<evidence type="ECO:0000256" key="5">
    <source>
        <dbReference type="ARBA" id="ARBA00012338"/>
    </source>
</evidence>
<dbReference type="FunFam" id="1.10.40.30:FF:000001">
    <property type="entry name" value="Argininosuccinate lyase"/>
    <property type="match status" value="1"/>
</dbReference>
<dbReference type="PANTHER" id="PTHR43814">
    <property type="entry name" value="ARGININOSUCCINATE LYASE"/>
    <property type="match status" value="1"/>
</dbReference>
<evidence type="ECO:0000313" key="13">
    <source>
        <dbReference type="EMBL" id="HGY08690.1"/>
    </source>
</evidence>
<dbReference type="PRINTS" id="PR00149">
    <property type="entry name" value="FUMRATELYASE"/>
</dbReference>
<evidence type="ECO:0000256" key="9">
    <source>
        <dbReference type="ARBA" id="ARBA00023239"/>
    </source>
</evidence>
<dbReference type="EMBL" id="DRPZ01000037">
    <property type="protein sequence ID" value="HGY08690.1"/>
    <property type="molecule type" value="Genomic_DNA"/>
</dbReference>
<dbReference type="Pfam" id="PF14698">
    <property type="entry name" value="ASL_C2"/>
    <property type="match status" value="1"/>
</dbReference>
<dbReference type="FunFam" id="1.20.200.10:FF:000006">
    <property type="entry name" value="Argininosuccinate lyase"/>
    <property type="match status" value="1"/>
</dbReference>
<keyword evidence="6 10" id="KW-0963">Cytoplasm</keyword>
<evidence type="ECO:0000256" key="10">
    <source>
        <dbReference type="HAMAP-Rule" id="MF_00006"/>
    </source>
</evidence>
<gene>
    <name evidence="10 13" type="primary">argH</name>
    <name evidence="13" type="ORF">ENK37_01350</name>
</gene>
<dbReference type="InterPro" id="IPR022761">
    <property type="entry name" value="Fumarate_lyase_N"/>
</dbReference>
<comment type="similarity">
    <text evidence="10">Belongs to the lyase 1 family. Argininosuccinate lyase subfamily.</text>
</comment>
<dbReference type="Gene3D" id="1.10.275.10">
    <property type="entry name" value="Fumarase/aspartase (N-terminal domain)"/>
    <property type="match status" value="1"/>
</dbReference>
<keyword evidence="8 10" id="KW-0028">Amino-acid biosynthesis</keyword>
<sequence>MAGEGSKKLWGGRFAAETDKLAEAFNNSLGFDRRLWREDLEGSRAHAEMLVERGVLTPEEGRAILEGLERIQEEIEAGTFPWRDEYEDVHMNIEARLTELVGEVGGKLHTARSRNDQVATDLRLWLRRALGEIVGAQQRLARTLVAEAERHLEPPVILPGYTHLQRAQPVLLSHWFLAYYEMLARDTTRVLDALFRMDESPLGAAALAGTSFPIDRHQTAERLSFRVPMRNSLDAVASRDFVLEALSALAIGQLTLSRLAEELVLYSSFEFGFVTLPDAFATGSSIMPQKKNPDIPELIRAKAGRVVGDLVTLLTVVKGLPLAYNKDLQEDKEPIFDAVDTYVSSLRLMAALLPGLVWHPEITKRAAAGGYALATDLADYLARKGLPFRQAHAVVGRIVRKLQEEGRELESLSLEELRSFNELFGEDALVLLSVEGAVASRNVYGGTAPEQVRARIAEAKKELEEDGS</sequence>
<evidence type="ECO:0000256" key="7">
    <source>
        <dbReference type="ARBA" id="ARBA00022571"/>
    </source>
</evidence>
<dbReference type="Gene3D" id="1.10.40.30">
    <property type="entry name" value="Fumarase/aspartase (C-terminal domain)"/>
    <property type="match status" value="1"/>
</dbReference>
<accession>A0A7C4VFB1</accession>
<protein>
    <recommendedName>
        <fullName evidence="5 10">Argininosuccinate lyase</fullName>
        <shortName evidence="10">ASAL</shortName>
        <ecNumber evidence="5 10">4.3.2.1</ecNumber>
    </recommendedName>
    <alternativeName>
        <fullName evidence="10">Arginosuccinase</fullName>
    </alternativeName>
</protein>
<evidence type="ECO:0000256" key="4">
    <source>
        <dbReference type="ARBA" id="ARBA00005552"/>
    </source>
</evidence>
<comment type="subcellular location">
    <subcellularLocation>
        <location evidence="2 10">Cytoplasm</location>
    </subcellularLocation>
</comment>
<dbReference type="InterPro" id="IPR029419">
    <property type="entry name" value="Arg_succ_lyase_C"/>
</dbReference>
<dbReference type="SUPFAM" id="SSF48557">
    <property type="entry name" value="L-aspartase-like"/>
    <property type="match status" value="1"/>
</dbReference>
<keyword evidence="9 10" id="KW-0456">Lyase</keyword>
<dbReference type="NCBIfam" id="TIGR00838">
    <property type="entry name" value="argH"/>
    <property type="match status" value="1"/>
</dbReference>
<dbReference type="CDD" id="cd01359">
    <property type="entry name" value="Argininosuccinate_lyase"/>
    <property type="match status" value="1"/>
</dbReference>
<dbReference type="FunFam" id="1.10.275.10:FF:000002">
    <property type="entry name" value="Argininosuccinate lyase"/>
    <property type="match status" value="1"/>
</dbReference>
<organism evidence="13">
    <name type="scientific">Oceanithermus profundus</name>
    <dbReference type="NCBI Taxonomy" id="187137"/>
    <lineage>
        <taxon>Bacteria</taxon>
        <taxon>Thermotogati</taxon>
        <taxon>Deinococcota</taxon>
        <taxon>Deinococci</taxon>
        <taxon>Thermales</taxon>
        <taxon>Thermaceae</taxon>
        <taxon>Oceanithermus</taxon>
    </lineage>
</organism>
<dbReference type="GO" id="GO:0042450">
    <property type="term" value="P:L-arginine biosynthetic process via ornithine"/>
    <property type="evidence" value="ECO:0007669"/>
    <property type="project" value="UniProtKB-UniRule"/>
</dbReference>
<dbReference type="Gene3D" id="1.20.200.10">
    <property type="entry name" value="Fumarase/aspartase (Central domain)"/>
    <property type="match status" value="1"/>
</dbReference>
<dbReference type="PRINTS" id="PR00145">
    <property type="entry name" value="ARGSUCLYASE"/>
</dbReference>
<dbReference type="PANTHER" id="PTHR43814:SF1">
    <property type="entry name" value="ARGININOSUCCINATE LYASE"/>
    <property type="match status" value="1"/>
</dbReference>
<dbReference type="HAMAP" id="MF_00006">
    <property type="entry name" value="Arg_succ_lyase"/>
    <property type="match status" value="1"/>
</dbReference>
<dbReference type="InterPro" id="IPR024083">
    <property type="entry name" value="Fumarase/histidase_N"/>
</dbReference>
<dbReference type="GO" id="GO:0005829">
    <property type="term" value="C:cytosol"/>
    <property type="evidence" value="ECO:0007669"/>
    <property type="project" value="TreeGrafter"/>
</dbReference>
<dbReference type="EC" id="4.3.2.1" evidence="5 10"/>
<feature type="domain" description="Fumarate lyase N-terminal" evidence="11">
    <location>
        <begin position="12"/>
        <end position="308"/>
    </location>
</feature>
<evidence type="ECO:0000256" key="3">
    <source>
        <dbReference type="ARBA" id="ARBA00004941"/>
    </source>
</evidence>
<keyword evidence="7 10" id="KW-0055">Arginine biosynthesis</keyword>
<comment type="catalytic activity">
    <reaction evidence="1 10">
        <text>2-(N(omega)-L-arginino)succinate = fumarate + L-arginine</text>
        <dbReference type="Rhea" id="RHEA:24020"/>
        <dbReference type="ChEBI" id="CHEBI:29806"/>
        <dbReference type="ChEBI" id="CHEBI:32682"/>
        <dbReference type="ChEBI" id="CHEBI:57472"/>
        <dbReference type="EC" id="4.3.2.1"/>
    </reaction>
</comment>
<dbReference type="InterPro" id="IPR000362">
    <property type="entry name" value="Fumarate_lyase_fam"/>
</dbReference>
<evidence type="ECO:0000259" key="11">
    <source>
        <dbReference type="Pfam" id="PF00206"/>
    </source>
</evidence>
<evidence type="ECO:0000256" key="8">
    <source>
        <dbReference type="ARBA" id="ARBA00022605"/>
    </source>
</evidence>
<dbReference type="InterPro" id="IPR008948">
    <property type="entry name" value="L-Aspartase-like"/>
</dbReference>
<comment type="caution">
    <text evidence="13">The sequence shown here is derived from an EMBL/GenBank/DDBJ whole genome shotgun (WGS) entry which is preliminary data.</text>
</comment>
<dbReference type="PROSITE" id="PS00163">
    <property type="entry name" value="FUMARATE_LYASES"/>
    <property type="match status" value="1"/>
</dbReference>
<dbReference type="InterPro" id="IPR020557">
    <property type="entry name" value="Fumarate_lyase_CS"/>
</dbReference>
<reference evidence="13" key="1">
    <citation type="journal article" date="2020" name="mSystems">
        <title>Genome- and Community-Level Interaction Insights into Carbon Utilization and Element Cycling Functions of Hydrothermarchaeota in Hydrothermal Sediment.</title>
        <authorList>
            <person name="Zhou Z."/>
            <person name="Liu Y."/>
            <person name="Xu W."/>
            <person name="Pan J."/>
            <person name="Luo Z.H."/>
            <person name="Li M."/>
        </authorList>
    </citation>
    <scope>NUCLEOTIDE SEQUENCE [LARGE SCALE GENOMIC DNA]</scope>
    <source>
        <strain evidence="13">HyVt-570</strain>
    </source>
</reference>
<dbReference type="Pfam" id="PF00206">
    <property type="entry name" value="Lyase_1"/>
    <property type="match status" value="1"/>
</dbReference>
<evidence type="ECO:0000256" key="2">
    <source>
        <dbReference type="ARBA" id="ARBA00004496"/>
    </source>
</evidence>
<comment type="pathway">
    <text evidence="3 10">Amino-acid biosynthesis; L-arginine biosynthesis; L-arginine from L-ornithine and carbamoyl phosphate: step 3/3.</text>
</comment>
<feature type="domain" description="Argininosuccinate lyase C-terminal" evidence="12">
    <location>
        <begin position="371"/>
        <end position="439"/>
    </location>
</feature>
<dbReference type="Proteomes" id="UP000885759">
    <property type="component" value="Unassembled WGS sequence"/>
</dbReference>
<dbReference type="InterPro" id="IPR009049">
    <property type="entry name" value="Argininosuccinate_lyase"/>
</dbReference>
<dbReference type="GO" id="GO:0004056">
    <property type="term" value="F:argininosuccinate lyase activity"/>
    <property type="evidence" value="ECO:0007669"/>
    <property type="project" value="UniProtKB-UniRule"/>
</dbReference>
<evidence type="ECO:0000256" key="6">
    <source>
        <dbReference type="ARBA" id="ARBA00022490"/>
    </source>
</evidence>
<dbReference type="UniPathway" id="UPA00068">
    <property type="reaction ID" value="UER00114"/>
</dbReference>